<dbReference type="PRINTS" id="PR00401">
    <property type="entry name" value="SH2DOMAIN"/>
</dbReference>
<protein>
    <submittedName>
        <fullName evidence="9">Uncharacterized protein LOC100369652</fullName>
    </submittedName>
</protein>
<evidence type="ECO:0000256" key="4">
    <source>
        <dbReference type="PROSITE-ProRule" id="PRU00192"/>
    </source>
</evidence>
<accession>A0ABM0LZP0</accession>
<keyword evidence="1 4" id="KW-0728">SH3 domain</keyword>
<dbReference type="Pfam" id="PF00017">
    <property type="entry name" value="SH2"/>
    <property type="match status" value="1"/>
</dbReference>
<dbReference type="InterPro" id="IPR036028">
    <property type="entry name" value="SH3-like_dom_sf"/>
</dbReference>
<dbReference type="GeneID" id="100369652"/>
<dbReference type="PROSITE" id="PS50001">
    <property type="entry name" value="SH2"/>
    <property type="match status" value="1"/>
</dbReference>
<dbReference type="CDD" id="cd00173">
    <property type="entry name" value="SH2"/>
    <property type="match status" value="1"/>
</dbReference>
<dbReference type="Pfam" id="PF00018">
    <property type="entry name" value="SH3_1"/>
    <property type="match status" value="1"/>
</dbReference>
<evidence type="ECO:0000256" key="3">
    <source>
        <dbReference type="PROSITE-ProRule" id="PRU00191"/>
    </source>
</evidence>
<dbReference type="InterPro" id="IPR036860">
    <property type="entry name" value="SH2_dom_sf"/>
</dbReference>
<organism evidence="8 9">
    <name type="scientific">Saccoglossus kowalevskii</name>
    <name type="common">Acorn worm</name>
    <dbReference type="NCBI Taxonomy" id="10224"/>
    <lineage>
        <taxon>Eukaryota</taxon>
        <taxon>Metazoa</taxon>
        <taxon>Hemichordata</taxon>
        <taxon>Enteropneusta</taxon>
        <taxon>Harrimaniidae</taxon>
        <taxon>Saccoglossus</taxon>
    </lineage>
</organism>
<dbReference type="Gene3D" id="3.30.505.10">
    <property type="entry name" value="SH2 domain"/>
    <property type="match status" value="1"/>
</dbReference>
<evidence type="ECO:0000256" key="1">
    <source>
        <dbReference type="ARBA" id="ARBA00022443"/>
    </source>
</evidence>
<dbReference type="RefSeq" id="XP_006813231.1">
    <property type="nucleotide sequence ID" value="XM_006813168.1"/>
</dbReference>
<feature type="region of interest" description="Disordered" evidence="5">
    <location>
        <begin position="325"/>
        <end position="402"/>
    </location>
</feature>
<evidence type="ECO:0000256" key="5">
    <source>
        <dbReference type="SAM" id="MobiDB-lite"/>
    </source>
</evidence>
<dbReference type="SUPFAM" id="SSF55550">
    <property type="entry name" value="SH2 domain"/>
    <property type="match status" value="1"/>
</dbReference>
<evidence type="ECO:0000313" key="8">
    <source>
        <dbReference type="Proteomes" id="UP000694865"/>
    </source>
</evidence>
<dbReference type="PANTHER" id="PTHR19969:SF5">
    <property type="entry name" value="CRK-LIKE PROTEIN"/>
    <property type="match status" value="1"/>
</dbReference>
<proteinExistence type="predicted"/>
<evidence type="ECO:0000259" key="6">
    <source>
        <dbReference type="PROSITE" id="PS50001"/>
    </source>
</evidence>
<dbReference type="PANTHER" id="PTHR19969">
    <property type="entry name" value="SH2-SH3 ADAPTOR PROTEIN-RELATED"/>
    <property type="match status" value="1"/>
</dbReference>
<dbReference type="SUPFAM" id="SSF50044">
    <property type="entry name" value="SH3-domain"/>
    <property type="match status" value="1"/>
</dbReference>
<dbReference type="SMART" id="SM00326">
    <property type="entry name" value="SH3"/>
    <property type="match status" value="1"/>
</dbReference>
<feature type="compositionally biased region" description="Basic and acidic residues" evidence="5">
    <location>
        <begin position="349"/>
        <end position="365"/>
    </location>
</feature>
<dbReference type="Proteomes" id="UP000694865">
    <property type="component" value="Unplaced"/>
</dbReference>
<sequence>MTPAYTSIAMNRQYEKHHEAPTHHLSSKSTQEAPLWFHGLLAREAAEDLLLKSPNSKPGLYLVRQSSNRGGRFVISVCTGEHVNHYLIETLESMFYVKRDSSQDRGQDIQARDLNHLLNCYTLNPLDSSGLKLGESLKRTTPVKTSVSLTAKSDSKKNHNYIPLYADEREVVTIQDFETDDLQMLPFGKGEILTLLHKESNRWWYAYNEKRQMGFIPAAFVRKLSESERGKMGYANPLYTDSDEKVAPITEAFRRLSLESSFHVSPEKGHILTPSTASDLDLTAEELQLEFYREKFAKDDIYVSSDYITSFLRATEHIKLAKMQRSHERKVANQNAGASPLLSRHTQSSHHEKSTPPSIRRDLKPRIHKPLPPTPEDSPVRTRKPLPVQPVDSYANNDGIETEGGYSFLAECSSGSTN</sequence>
<evidence type="ECO:0000259" key="7">
    <source>
        <dbReference type="PROSITE" id="PS50002"/>
    </source>
</evidence>
<feature type="domain" description="SH3" evidence="7">
    <location>
        <begin position="166"/>
        <end position="226"/>
    </location>
</feature>
<evidence type="ECO:0000256" key="2">
    <source>
        <dbReference type="ARBA" id="ARBA00022999"/>
    </source>
</evidence>
<dbReference type="Gene3D" id="2.30.30.40">
    <property type="entry name" value="SH3 Domains"/>
    <property type="match status" value="1"/>
</dbReference>
<keyword evidence="8" id="KW-1185">Reference proteome</keyword>
<reference evidence="9" key="1">
    <citation type="submission" date="2025-08" db="UniProtKB">
        <authorList>
            <consortium name="RefSeq"/>
        </authorList>
    </citation>
    <scope>IDENTIFICATION</scope>
    <source>
        <tissue evidence="9">Testes</tissue>
    </source>
</reference>
<keyword evidence="2 3" id="KW-0727">SH2 domain</keyword>
<dbReference type="PROSITE" id="PS50002">
    <property type="entry name" value="SH3"/>
    <property type="match status" value="1"/>
</dbReference>
<name>A0ABM0LZP0_SACKO</name>
<gene>
    <name evidence="9" type="primary">LOC100369652</name>
</gene>
<dbReference type="InterPro" id="IPR000980">
    <property type="entry name" value="SH2"/>
</dbReference>
<dbReference type="SMART" id="SM00252">
    <property type="entry name" value="SH2"/>
    <property type="match status" value="1"/>
</dbReference>
<dbReference type="InterPro" id="IPR051184">
    <property type="entry name" value="Tyrosine-phos_adapter"/>
</dbReference>
<dbReference type="InterPro" id="IPR001452">
    <property type="entry name" value="SH3_domain"/>
</dbReference>
<evidence type="ECO:0000313" key="9">
    <source>
        <dbReference type="RefSeq" id="XP_006813231.1"/>
    </source>
</evidence>
<feature type="domain" description="SH2" evidence="6">
    <location>
        <begin position="36"/>
        <end position="143"/>
    </location>
</feature>